<organism evidence="1 2">
    <name type="scientific">Nannocystis punicea</name>
    <dbReference type="NCBI Taxonomy" id="2995304"/>
    <lineage>
        <taxon>Bacteria</taxon>
        <taxon>Pseudomonadati</taxon>
        <taxon>Myxococcota</taxon>
        <taxon>Polyangia</taxon>
        <taxon>Nannocystales</taxon>
        <taxon>Nannocystaceae</taxon>
        <taxon>Nannocystis</taxon>
    </lineage>
</organism>
<dbReference type="GO" id="GO:0003677">
    <property type="term" value="F:DNA binding"/>
    <property type="evidence" value="ECO:0007669"/>
    <property type="project" value="UniProtKB-KW"/>
</dbReference>
<dbReference type="PANTHER" id="PTHR38479:SF2">
    <property type="entry name" value="WINGED HELIX DNA-BINDING DOMAIN-CONTAINING PROTEIN"/>
    <property type="match status" value="1"/>
</dbReference>
<dbReference type="Proteomes" id="UP001164459">
    <property type="component" value="Chromosome"/>
</dbReference>
<dbReference type="EMBL" id="CP114040">
    <property type="protein sequence ID" value="WAS98731.1"/>
    <property type="molecule type" value="Genomic_DNA"/>
</dbReference>
<dbReference type="PANTHER" id="PTHR38479">
    <property type="entry name" value="LMO0824 PROTEIN"/>
    <property type="match status" value="1"/>
</dbReference>
<evidence type="ECO:0000313" key="1">
    <source>
        <dbReference type="EMBL" id="WAS98731.1"/>
    </source>
</evidence>
<protein>
    <submittedName>
        <fullName evidence="1">Winged helix DNA-binding domain-containing protein</fullName>
    </submittedName>
</protein>
<evidence type="ECO:0000313" key="2">
    <source>
        <dbReference type="Proteomes" id="UP001164459"/>
    </source>
</evidence>
<dbReference type="RefSeq" id="WP_269041089.1">
    <property type="nucleotide sequence ID" value="NZ_CP114040.1"/>
</dbReference>
<sequence length="390" mass="42638">MTPNKLRAFWAARQGLLECRPDLSPETVLERTGWARSVGGAGPYLTQFARAGHTRPAIDRAVARLDIHELPSARGCTYVVPRSDFALALRCSQGFGDAAQVQTAKKHLGVTDAELDRLARAVLDVLAGEALDPAALKDRLGDLVRSLGPEGKKRGLTTTLPLVLGRLQTTGELRRQPIGGRLDQQRYAYVRWADSPLRGFALSEAEAHVELARRFFRWSGPASLAHFQAFSGLGVKASKAAVAPLDLRPVSKDSPLQTLPEHLDPLRAFVPPETPVYRLVAGLDGLMLLRRQLDLLLDPADVPKVEAIGGLQDLPSHAILDRGRIVGLWEYDPEHEDIAWSSFIRPDAALRAEVERTAAMIREHLGDARSFSLDSPESRKPRIAALRAGG</sequence>
<proteinExistence type="predicted"/>
<dbReference type="Pfam" id="PF06224">
    <property type="entry name" value="AlkZ-like"/>
    <property type="match status" value="1"/>
</dbReference>
<dbReference type="InterPro" id="IPR009351">
    <property type="entry name" value="AlkZ-like"/>
</dbReference>
<keyword evidence="2" id="KW-1185">Reference proteome</keyword>
<accession>A0ABY7HHN0</accession>
<keyword evidence="1" id="KW-0238">DNA-binding</keyword>
<reference evidence="1" key="1">
    <citation type="submission" date="2022-11" db="EMBL/GenBank/DDBJ databases">
        <title>Minimal conservation of predation-associated metabolite biosynthetic gene clusters underscores biosynthetic potential of Myxococcota including descriptions for ten novel species: Archangium lansinium sp. nov., Myxococcus landrumus sp. nov., Nannocystis bai.</title>
        <authorList>
            <person name="Ahearne A."/>
            <person name="Stevens C."/>
            <person name="Dowd S."/>
        </authorList>
    </citation>
    <scope>NUCLEOTIDE SEQUENCE</scope>
    <source>
        <strain evidence="1">Fl3</strain>
    </source>
</reference>
<gene>
    <name evidence="1" type="ORF">O0S08_21575</name>
</gene>
<name>A0ABY7HHN0_9BACT</name>